<keyword evidence="1" id="KW-1133">Transmembrane helix</keyword>
<evidence type="ECO:0000256" key="1">
    <source>
        <dbReference type="SAM" id="Phobius"/>
    </source>
</evidence>
<dbReference type="EMBL" id="SFBH01000141">
    <property type="protein sequence ID" value="TRU32244.1"/>
    <property type="molecule type" value="Genomic_DNA"/>
</dbReference>
<feature type="transmembrane region" description="Helical" evidence="1">
    <location>
        <begin position="157"/>
        <end position="180"/>
    </location>
</feature>
<protein>
    <submittedName>
        <fullName evidence="2">Uncharacterized protein</fullName>
    </submittedName>
</protein>
<proteinExistence type="predicted"/>
<keyword evidence="1" id="KW-0472">Membrane</keyword>
<dbReference type="Proteomes" id="UP000315113">
    <property type="component" value="Unassembled WGS sequence"/>
</dbReference>
<keyword evidence="1" id="KW-0812">Transmembrane</keyword>
<feature type="transmembrane region" description="Helical" evidence="1">
    <location>
        <begin position="104"/>
        <end position="125"/>
    </location>
</feature>
<evidence type="ECO:0000313" key="3">
    <source>
        <dbReference type="Proteomes" id="UP000315113"/>
    </source>
</evidence>
<gene>
    <name evidence="2" type="ORF">EWV78_18355</name>
</gene>
<dbReference type="AlphaFoldDB" id="A0A552ECR4"/>
<reference evidence="2 3" key="1">
    <citation type="submission" date="2019-01" db="EMBL/GenBank/DDBJ databases">
        <title>Coherence of Microcystis species and biogeography revealed through population genomics.</title>
        <authorList>
            <person name="Perez-Carrascal O.M."/>
            <person name="Terrat Y."/>
            <person name="Giani A."/>
            <person name="Fortin N."/>
            <person name="Tromas N."/>
            <person name="Shapiro B.J."/>
        </authorList>
    </citation>
    <scope>NUCLEOTIDE SEQUENCE [LARGE SCALE GENOMIC DNA]</scope>
    <source>
        <strain evidence="2">Ma_MB_F_20061100_S20D</strain>
    </source>
</reference>
<comment type="caution">
    <text evidence="2">The sequence shown here is derived from an EMBL/GenBank/DDBJ whole genome shotgun (WGS) entry which is preliminary data.</text>
</comment>
<accession>A0A552ECR4</accession>
<sequence>MNANRFFRDFDLSKIHKPIFEWKKNQANFYLYEAMRGRDTGIERDILMKRMFPEDSTEAIRFVGHQINVVDNMGQGLMSLGGILLAITASLLPTVGSLSGSARFFIVSGASFVLASILCNSIFVFRVRWITQMKHFPSDYERIMDSALKIRSNKTRAYHAALAIMILGLLCYLLSVYVIALS</sequence>
<name>A0A552ECR4_MICAE</name>
<feature type="transmembrane region" description="Helical" evidence="1">
    <location>
        <begin position="77"/>
        <end position="98"/>
    </location>
</feature>
<organism evidence="2 3">
    <name type="scientific">Microcystis aeruginosa Ma_MB_F_20061100_S20D</name>
    <dbReference type="NCBI Taxonomy" id="2486253"/>
    <lineage>
        <taxon>Bacteria</taxon>
        <taxon>Bacillati</taxon>
        <taxon>Cyanobacteriota</taxon>
        <taxon>Cyanophyceae</taxon>
        <taxon>Oscillatoriophycideae</taxon>
        <taxon>Chroococcales</taxon>
        <taxon>Microcystaceae</taxon>
        <taxon>Microcystis</taxon>
    </lineage>
</organism>
<evidence type="ECO:0000313" key="2">
    <source>
        <dbReference type="EMBL" id="TRU32244.1"/>
    </source>
</evidence>